<dbReference type="AlphaFoldDB" id="A0A0P9DS86"/>
<dbReference type="InterPro" id="IPR027275">
    <property type="entry name" value="PRC-brl_dom"/>
</dbReference>
<gene>
    <name evidence="3" type="ORF">SE17_11775</name>
</gene>
<feature type="domain" description="PRC-barrel" evidence="2">
    <location>
        <begin position="92"/>
        <end position="157"/>
    </location>
</feature>
<sequence length="195" mass="20408">MYRVNDLLGKVAINQASGERIAPVRDVVLSGDMRSIVALITGTGGLFSDEHVVPWSSIVSLGDVIVVDGASPLGTVKENTEVAALRKQSFQITGAAVISATGEKIGTVSDMLADPAGSILGFTVKQGLLANLMGTRFLPIEQVQTVGKDAIITTITELMSLREYTDMGAPVTTEPAAQTPAPSAPKPLEMPTDKM</sequence>
<evidence type="ECO:0000313" key="4">
    <source>
        <dbReference type="Proteomes" id="UP000050509"/>
    </source>
</evidence>
<proteinExistence type="predicted"/>
<dbReference type="SUPFAM" id="SSF50346">
    <property type="entry name" value="PRC-barrel domain"/>
    <property type="match status" value="2"/>
</dbReference>
<keyword evidence="4" id="KW-1185">Reference proteome</keyword>
<dbReference type="Gene3D" id="2.30.30.240">
    <property type="entry name" value="PRC-barrel domain"/>
    <property type="match status" value="2"/>
</dbReference>
<protein>
    <recommendedName>
        <fullName evidence="2">PRC-barrel domain-containing protein</fullName>
    </recommendedName>
</protein>
<dbReference type="Proteomes" id="UP000050509">
    <property type="component" value="Unassembled WGS sequence"/>
</dbReference>
<evidence type="ECO:0000313" key="3">
    <source>
        <dbReference type="EMBL" id="KPV53067.1"/>
    </source>
</evidence>
<accession>A0A0P9DS86</accession>
<organism evidence="3 4">
    <name type="scientific">Kouleothrix aurantiaca</name>
    <dbReference type="NCBI Taxonomy" id="186479"/>
    <lineage>
        <taxon>Bacteria</taxon>
        <taxon>Bacillati</taxon>
        <taxon>Chloroflexota</taxon>
        <taxon>Chloroflexia</taxon>
        <taxon>Chloroflexales</taxon>
        <taxon>Roseiflexineae</taxon>
        <taxon>Roseiflexaceae</taxon>
        <taxon>Kouleothrix</taxon>
    </lineage>
</organism>
<dbReference type="EMBL" id="LJCR01000351">
    <property type="protein sequence ID" value="KPV53067.1"/>
    <property type="molecule type" value="Genomic_DNA"/>
</dbReference>
<dbReference type="Pfam" id="PF05239">
    <property type="entry name" value="PRC"/>
    <property type="match status" value="2"/>
</dbReference>
<feature type="region of interest" description="Disordered" evidence="1">
    <location>
        <begin position="171"/>
        <end position="195"/>
    </location>
</feature>
<reference evidence="3 4" key="1">
    <citation type="submission" date="2015-09" db="EMBL/GenBank/DDBJ databases">
        <title>Draft genome sequence of Kouleothrix aurantiaca JCM 19913.</title>
        <authorList>
            <person name="Hemp J."/>
        </authorList>
    </citation>
    <scope>NUCLEOTIDE SEQUENCE [LARGE SCALE GENOMIC DNA]</scope>
    <source>
        <strain evidence="3 4">COM-B</strain>
    </source>
</reference>
<evidence type="ECO:0000259" key="2">
    <source>
        <dbReference type="Pfam" id="PF05239"/>
    </source>
</evidence>
<evidence type="ECO:0000256" key="1">
    <source>
        <dbReference type="SAM" id="MobiDB-lite"/>
    </source>
</evidence>
<name>A0A0P9DS86_9CHLR</name>
<feature type="domain" description="PRC-barrel" evidence="2">
    <location>
        <begin position="1"/>
        <end position="69"/>
    </location>
</feature>
<comment type="caution">
    <text evidence="3">The sequence shown here is derived from an EMBL/GenBank/DDBJ whole genome shotgun (WGS) entry which is preliminary data.</text>
</comment>
<dbReference type="InterPro" id="IPR011033">
    <property type="entry name" value="PRC_barrel-like_sf"/>
</dbReference>